<keyword evidence="5" id="KW-1185">Reference proteome</keyword>
<dbReference type="SUPFAM" id="SSF47090">
    <property type="entry name" value="PGBD-like"/>
    <property type="match status" value="2"/>
</dbReference>
<dbReference type="Proteomes" id="UP000028981">
    <property type="component" value="Unassembled WGS sequence"/>
</dbReference>
<dbReference type="Gene3D" id="1.10.101.10">
    <property type="entry name" value="PGBD-like superfamily/PGBD"/>
    <property type="match status" value="2"/>
</dbReference>
<feature type="domain" description="Peptidoglycan binding-like" evidence="3">
    <location>
        <begin position="342"/>
        <end position="396"/>
    </location>
</feature>
<accession>A0A087LXM6</accession>
<dbReference type="OrthoDB" id="9816507at2"/>
<evidence type="ECO:0000259" key="3">
    <source>
        <dbReference type="Pfam" id="PF01471"/>
    </source>
</evidence>
<feature type="transmembrane region" description="Helical" evidence="2">
    <location>
        <begin position="40"/>
        <end position="59"/>
    </location>
</feature>
<keyword evidence="2" id="KW-0812">Transmembrane</keyword>
<dbReference type="AlphaFoldDB" id="A0A087LXM6"/>
<gene>
    <name evidence="4" type="ORF">JP75_21700</name>
</gene>
<dbReference type="InterPro" id="IPR036366">
    <property type="entry name" value="PGBDSf"/>
</dbReference>
<keyword evidence="2" id="KW-1133">Transmembrane helix</keyword>
<evidence type="ECO:0000256" key="1">
    <source>
        <dbReference type="SAM" id="MobiDB-lite"/>
    </source>
</evidence>
<dbReference type="RefSeq" id="WP_035086621.1">
    <property type="nucleotide sequence ID" value="NZ_JQGC01000027.1"/>
</dbReference>
<dbReference type="InterPro" id="IPR036365">
    <property type="entry name" value="PGBD-like_sf"/>
</dbReference>
<dbReference type="Pfam" id="PF01471">
    <property type="entry name" value="PG_binding_1"/>
    <property type="match status" value="2"/>
</dbReference>
<comment type="caution">
    <text evidence="4">The sequence shown here is derived from an EMBL/GenBank/DDBJ whole genome shotgun (WGS) entry which is preliminary data.</text>
</comment>
<sequence length="404" mass="41556">MTASTLSQLPLMAGSVLMNQLGRGAYWAFNRYMQAPLASTGVFALVTMSALAGSNALYFQTGMHPSPFFAADRSVPYAVSPQAAPMPAPVEMREQAVEDAQQTAVVAAPVVSPQTTGSVAAVPQVIPDQPVGNSEVFAVQKKLAELQLFDGKVDGYYGPMTARAIRAFEERNGFAPQGALSADVVNAILGSNASGMVTTSAPQPVVQATPQPQAVVAPAPAPVVAQPVAVAAAPASAPVQQAAPVEQDRVVARLPALSPVEQAVDTVGVAAANTIDSIVAAVDGTRGTGTPVANPPTPSASLPSQAMPAPVQAAPQPQPVVQTVANTTPASQPRAARPATDGELVADIQRGLASLGFFRGQIDGNPGPETARAIREFENFHRYKITGQVQPDLIDLLRKAGATI</sequence>
<proteinExistence type="predicted"/>
<feature type="region of interest" description="Disordered" evidence="1">
    <location>
        <begin position="285"/>
        <end position="312"/>
    </location>
</feature>
<evidence type="ECO:0000256" key="2">
    <source>
        <dbReference type="SAM" id="Phobius"/>
    </source>
</evidence>
<dbReference type="EMBL" id="JQGC01000027">
    <property type="protein sequence ID" value="KFL29379.1"/>
    <property type="molecule type" value="Genomic_DNA"/>
</dbReference>
<evidence type="ECO:0000313" key="4">
    <source>
        <dbReference type="EMBL" id="KFL29379.1"/>
    </source>
</evidence>
<evidence type="ECO:0000313" key="5">
    <source>
        <dbReference type="Proteomes" id="UP000028981"/>
    </source>
</evidence>
<keyword evidence="2" id="KW-0472">Membrane</keyword>
<protein>
    <recommendedName>
        <fullName evidence="3">Peptidoglycan binding-like domain-containing protein</fullName>
    </recommendedName>
</protein>
<dbReference type="STRING" id="46914.JP75_21700"/>
<organism evidence="4 5">
    <name type="scientific">Devosia riboflavina</name>
    <dbReference type="NCBI Taxonomy" id="46914"/>
    <lineage>
        <taxon>Bacteria</taxon>
        <taxon>Pseudomonadati</taxon>
        <taxon>Pseudomonadota</taxon>
        <taxon>Alphaproteobacteria</taxon>
        <taxon>Hyphomicrobiales</taxon>
        <taxon>Devosiaceae</taxon>
        <taxon>Devosia</taxon>
    </lineage>
</organism>
<dbReference type="InterPro" id="IPR002477">
    <property type="entry name" value="Peptidoglycan-bd-like"/>
</dbReference>
<name>A0A087LXM6_9HYPH</name>
<feature type="domain" description="Peptidoglycan binding-like" evidence="3">
    <location>
        <begin position="134"/>
        <end position="187"/>
    </location>
</feature>
<reference evidence="4 5" key="1">
    <citation type="submission" date="2014-08" db="EMBL/GenBank/DDBJ databases">
        <authorList>
            <person name="Hassan Y.I."/>
            <person name="Lepp D."/>
            <person name="Zhou T."/>
        </authorList>
    </citation>
    <scope>NUCLEOTIDE SEQUENCE [LARGE SCALE GENOMIC DNA]</scope>
    <source>
        <strain evidence="4 5">IFO13584</strain>
    </source>
</reference>